<dbReference type="Gene3D" id="3.40.1350.10">
    <property type="match status" value="1"/>
</dbReference>
<organism evidence="2 3">
    <name type="scientific">Streptomyces prasinopilosus</name>
    <dbReference type="NCBI Taxonomy" id="67344"/>
    <lineage>
        <taxon>Bacteria</taxon>
        <taxon>Bacillati</taxon>
        <taxon>Actinomycetota</taxon>
        <taxon>Actinomycetes</taxon>
        <taxon>Kitasatosporales</taxon>
        <taxon>Streptomycetaceae</taxon>
        <taxon>Streptomyces</taxon>
    </lineage>
</organism>
<dbReference type="RefSeq" id="WP_055571450.1">
    <property type="nucleotide sequence ID" value="NZ_FMZK01000016.1"/>
</dbReference>
<evidence type="ECO:0000259" key="1">
    <source>
        <dbReference type="Pfam" id="PF01939"/>
    </source>
</evidence>
<name>A0A1G7A0K8_9ACTN</name>
<dbReference type="AlphaFoldDB" id="A0A1G7A0K8"/>
<dbReference type="InterPro" id="IPR048301">
    <property type="entry name" value="NucS_C"/>
</dbReference>
<dbReference type="GO" id="GO:0004519">
    <property type="term" value="F:endonuclease activity"/>
    <property type="evidence" value="ECO:0007669"/>
    <property type="project" value="InterPro"/>
</dbReference>
<dbReference type="InterPro" id="IPR011856">
    <property type="entry name" value="tRNA_endonuc-like_dom_sf"/>
</dbReference>
<feature type="domain" description="Endonuclease NucS C-terminal" evidence="1">
    <location>
        <begin position="6"/>
        <end position="98"/>
    </location>
</feature>
<dbReference type="Pfam" id="PF01939">
    <property type="entry name" value="NucS_C"/>
    <property type="match status" value="1"/>
</dbReference>
<dbReference type="EMBL" id="FMZK01000016">
    <property type="protein sequence ID" value="SDE07595.1"/>
    <property type="molecule type" value="Genomic_DNA"/>
</dbReference>
<sequence length="539" mass="60885">MRPPLENVLRNALVQNLELIEPGLRPVQFEEYPLPNAHGTRGSIDILARDRHQMWVVIELKRSRSSARQALHEVNKYTELLCREKNLAPDRIRAVIVAMPDDWEELLIAVSHAARDWSHDLRGYRLLLDNNGTPIGTERVELLPRAFEPRITPIHNLFFFVTEEQREQGWRIISKVADELGALDLLAADLDRVAEKHYIPAPFGLYLAIGRVNEELAAVDLLSGYDGPEPFADEHQAEYLALCEICNRLARNKLRGMNMESARPGLLKNLRDDPNWAIQGFRGTGAYDVTAAFEEQDLFRFLTGDERGDSQILYTGTASPQVASRWKAFRQEARQSLAGNHEWDSLVAGWLDEVGPKVGEGDVGLHVYNPCDLLQTIIHGWPDGLENLLPMVMGEAVPRHGLRHSVRGALCWNGRGMSLPDAVRLVYRDPLFLMSNMYAGAVWERDRELLDLLGLHYVLLEKIGPVGSRATVADEHRIWIHQDQGARVYSSDTDPRGYAQAYATIAADGEIVSIGQYLNRHSHEVELVAREYRAFTHGV</sequence>
<proteinExistence type="predicted"/>
<dbReference type="Proteomes" id="UP000182100">
    <property type="component" value="Unassembled WGS sequence"/>
</dbReference>
<evidence type="ECO:0000313" key="3">
    <source>
        <dbReference type="Proteomes" id="UP000182100"/>
    </source>
</evidence>
<keyword evidence="3" id="KW-1185">Reference proteome</keyword>
<evidence type="ECO:0000313" key="2">
    <source>
        <dbReference type="EMBL" id="SDE07595.1"/>
    </source>
</evidence>
<reference evidence="3" key="1">
    <citation type="submission" date="2016-10" db="EMBL/GenBank/DDBJ databases">
        <authorList>
            <person name="Varghese N."/>
            <person name="Submissions S."/>
        </authorList>
    </citation>
    <scope>NUCLEOTIDE SEQUENCE [LARGE SCALE GENOMIC DNA]</scope>
    <source>
        <strain evidence="3">CGMCC 4.3504</strain>
    </source>
</reference>
<gene>
    <name evidence="2" type="ORF">SAMN05216505_11692</name>
</gene>
<protein>
    <recommendedName>
        <fullName evidence="1">Endonuclease NucS C-terminal domain-containing protein</fullName>
    </recommendedName>
</protein>
<dbReference type="STRING" id="67344.SAMN05216505_11692"/>
<dbReference type="GO" id="GO:0003676">
    <property type="term" value="F:nucleic acid binding"/>
    <property type="evidence" value="ECO:0007669"/>
    <property type="project" value="InterPro"/>
</dbReference>
<accession>A0A1G7A0K8</accession>